<feature type="region of interest" description="Disordered" evidence="1">
    <location>
        <begin position="1"/>
        <end position="79"/>
    </location>
</feature>
<evidence type="ECO:0000256" key="1">
    <source>
        <dbReference type="SAM" id="MobiDB-lite"/>
    </source>
</evidence>
<dbReference type="Pfam" id="PF00575">
    <property type="entry name" value="S1"/>
    <property type="match status" value="1"/>
</dbReference>
<keyword evidence="4" id="KW-1185">Reference proteome</keyword>
<evidence type="ECO:0000259" key="2">
    <source>
        <dbReference type="PROSITE" id="PS50126"/>
    </source>
</evidence>
<protein>
    <recommendedName>
        <fullName evidence="2">S1 motif domain-containing protein</fullName>
    </recommendedName>
</protein>
<dbReference type="Proteomes" id="UP001165060">
    <property type="component" value="Unassembled WGS sequence"/>
</dbReference>
<dbReference type="EMBL" id="BRYB01000661">
    <property type="protein sequence ID" value="GMI34866.1"/>
    <property type="molecule type" value="Genomic_DNA"/>
</dbReference>
<dbReference type="Gene3D" id="2.40.50.140">
    <property type="entry name" value="Nucleic acid-binding proteins"/>
    <property type="match status" value="2"/>
</dbReference>
<evidence type="ECO:0000313" key="4">
    <source>
        <dbReference type="Proteomes" id="UP001165060"/>
    </source>
</evidence>
<feature type="region of interest" description="Disordered" evidence="1">
    <location>
        <begin position="130"/>
        <end position="183"/>
    </location>
</feature>
<gene>
    <name evidence="3" type="ORF">TeGR_g918</name>
</gene>
<dbReference type="SMART" id="SM00316">
    <property type="entry name" value="S1"/>
    <property type="match status" value="2"/>
</dbReference>
<reference evidence="3 4" key="1">
    <citation type="journal article" date="2023" name="Commun. Biol.">
        <title>Genome analysis of Parmales, the sister group of diatoms, reveals the evolutionary specialization of diatoms from phago-mixotrophs to photoautotrophs.</title>
        <authorList>
            <person name="Ban H."/>
            <person name="Sato S."/>
            <person name="Yoshikawa S."/>
            <person name="Yamada K."/>
            <person name="Nakamura Y."/>
            <person name="Ichinomiya M."/>
            <person name="Sato N."/>
            <person name="Blanc-Mathieu R."/>
            <person name="Endo H."/>
            <person name="Kuwata A."/>
            <person name="Ogata H."/>
        </authorList>
    </citation>
    <scope>NUCLEOTIDE SEQUENCE [LARGE SCALE GENOMIC DNA]</scope>
</reference>
<dbReference type="PANTHER" id="PTHR15838:SF1">
    <property type="entry name" value="ZINC FINGER CCHC DOMAIN-CONTAINING PROTEIN 17"/>
    <property type="match status" value="1"/>
</dbReference>
<sequence length="399" mass="41837">MSMGRGRGVNNAPAWQTGTEVAAPPAAAAAPNPSARFRPDGGGDRDGPGGRQYGNRAPNGQQYPPPPPAPEEGSVHDGTVKSVHDFGVFLRLPGFQHDAMCHVSQISTDRVEHPKDALSQGDTRKCLVTKVEPSTNRDGRPGYKISASISQVDQSTGERLEGGGGGGGGGFSGGASSSEPPELSSIHADCLVHSVQDYGIFLAIPGFSTHAMAHVSELTHDHLEHPSGAFNQGDKVWCKITKVEPSADRQGRPSWKVSASVKAVDQHSGRDIEGEVHRGGGGGEQAEGYMEIQGSSADPVQAMMNASRLKLKDDGNGRFGGYDLAAKKEKKKEKKAAKKAAKKGKKEKRKESSSGSDSSDSGSSDSGSDSDSDDAPAMSLEEAKALLAKSSSSKKRKER</sequence>
<dbReference type="InterPro" id="IPR012340">
    <property type="entry name" value="NA-bd_OB-fold"/>
</dbReference>
<feature type="domain" description="S1 motif" evidence="2">
    <location>
        <begin position="184"/>
        <end position="262"/>
    </location>
</feature>
<feature type="region of interest" description="Disordered" evidence="1">
    <location>
        <begin position="309"/>
        <end position="399"/>
    </location>
</feature>
<feature type="compositionally biased region" description="Gly residues" evidence="1">
    <location>
        <begin position="162"/>
        <end position="173"/>
    </location>
</feature>
<dbReference type="PROSITE" id="PS50126">
    <property type="entry name" value="S1"/>
    <property type="match status" value="2"/>
</dbReference>
<feature type="compositionally biased region" description="Basic and acidic residues" evidence="1">
    <location>
        <begin position="264"/>
        <end position="278"/>
    </location>
</feature>
<feature type="compositionally biased region" description="Basic residues" evidence="1">
    <location>
        <begin position="328"/>
        <end position="348"/>
    </location>
</feature>
<dbReference type="InterPro" id="IPR003029">
    <property type="entry name" value="S1_domain"/>
</dbReference>
<organism evidence="3 4">
    <name type="scientific">Tetraparma gracilis</name>
    <dbReference type="NCBI Taxonomy" id="2962635"/>
    <lineage>
        <taxon>Eukaryota</taxon>
        <taxon>Sar</taxon>
        <taxon>Stramenopiles</taxon>
        <taxon>Ochrophyta</taxon>
        <taxon>Bolidophyceae</taxon>
        <taxon>Parmales</taxon>
        <taxon>Triparmaceae</taxon>
        <taxon>Tetraparma</taxon>
    </lineage>
</organism>
<feature type="region of interest" description="Disordered" evidence="1">
    <location>
        <begin position="248"/>
        <end position="287"/>
    </location>
</feature>
<feature type="compositionally biased region" description="Low complexity" evidence="1">
    <location>
        <begin position="22"/>
        <end position="35"/>
    </location>
</feature>
<feature type="compositionally biased region" description="Low complexity" evidence="1">
    <location>
        <begin position="353"/>
        <end position="367"/>
    </location>
</feature>
<proteinExistence type="predicted"/>
<comment type="caution">
    <text evidence="3">The sequence shown here is derived from an EMBL/GenBank/DDBJ whole genome shotgun (WGS) entry which is preliminary data.</text>
</comment>
<accession>A0ABQ6MXT5</accession>
<feature type="domain" description="S1 motif" evidence="2">
    <location>
        <begin position="73"/>
        <end position="150"/>
    </location>
</feature>
<name>A0ABQ6MXT5_9STRA</name>
<dbReference type="SUPFAM" id="SSF50249">
    <property type="entry name" value="Nucleic acid-binding proteins"/>
    <property type="match status" value="2"/>
</dbReference>
<evidence type="ECO:0000313" key="3">
    <source>
        <dbReference type="EMBL" id="GMI34866.1"/>
    </source>
</evidence>
<feature type="compositionally biased region" description="Basic and acidic residues" evidence="1">
    <location>
        <begin position="37"/>
        <end position="48"/>
    </location>
</feature>
<dbReference type="PANTHER" id="PTHR15838">
    <property type="entry name" value="NUCLEOLAR PROTEIN OF 40 KDA"/>
    <property type="match status" value="1"/>
</dbReference>